<accession>A0A0A9G069</accession>
<dbReference type="EMBL" id="GBRH01181027">
    <property type="protein sequence ID" value="JAE16869.1"/>
    <property type="molecule type" value="Transcribed_RNA"/>
</dbReference>
<protein>
    <submittedName>
        <fullName evidence="1">Uncharacterized protein</fullName>
    </submittedName>
</protein>
<evidence type="ECO:0000313" key="1">
    <source>
        <dbReference type="EMBL" id="JAE16869.1"/>
    </source>
</evidence>
<reference evidence="1" key="1">
    <citation type="submission" date="2014-09" db="EMBL/GenBank/DDBJ databases">
        <authorList>
            <person name="Magalhaes I.L.F."/>
            <person name="Oliveira U."/>
            <person name="Santos F.R."/>
            <person name="Vidigal T.H.D.A."/>
            <person name="Brescovit A.D."/>
            <person name="Santos A.J."/>
        </authorList>
    </citation>
    <scope>NUCLEOTIDE SEQUENCE</scope>
    <source>
        <tissue evidence="1">Shoot tissue taken approximately 20 cm above the soil surface</tissue>
    </source>
</reference>
<sequence>MKNSESDIRIFFPGSRSTISCLDQEPVNISTMLV</sequence>
<dbReference type="AlphaFoldDB" id="A0A0A9G069"/>
<organism evidence="1">
    <name type="scientific">Arundo donax</name>
    <name type="common">Giant reed</name>
    <name type="synonym">Donax arundinaceus</name>
    <dbReference type="NCBI Taxonomy" id="35708"/>
    <lineage>
        <taxon>Eukaryota</taxon>
        <taxon>Viridiplantae</taxon>
        <taxon>Streptophyta</taxon>
        <taxon>Embryophyta</taxon>
        <taxon>Tracheophyta</taxon>
        <taxon>Spermatophyta</taxon>
        <taxon>Magnoliopsida</taxon>
        <taxon>Liliopsida</taxon>
        <taxon>Poales</taxon>
        <taxon>Poaceae</taxon>
        <taxon>PACMAD clade</taxon>
        <taxon>Arundinoideae</taxon>
        <taxon>Arundineae</taxon>
        <taxon>Arundo</taxon>
    </lineage>
</organism>
<proteinExistence type="predicted"/>
<name>A0A0A9G069_ARUDO</name>
<reference evidence="1" key="2">
    <citation type="journal article" date="2015" name="Data Brief">
        <title>Shoot transcriptome of the giant reed, Arundo donax.</title>
        <authorList>
            <person name="Barrero R.A."/>
            <person name="Guerrero F.D."/>
            <person name="Moolhuijzen P."/>
            <person name="Goolsby J.A."/>
            <person name="Tidwell J."/>
            <person name="Bellgard S.E."/>
            <person name="Bellgard M.I."/>
        </authorList>
    </citation>
    <scope>NUCLEOTIDE SEQUENCE</scope>
    <source>
        <tissue evidence="1">Shoot tissue taken approximately 20 cm above the soil surface</tissue>
    </source>
</reference>